<accession>A0A3G8M9F0</accession>
<gene>
    <name evidence="2" type="ORF">EHO51_12245</name>
</gene>
<proteinExistence type="predicted"/>
<evidence type="ECO:0008006" key="4">
    <source>
        <dbReference type="Google" id="ProtNLM"/>
    </source>
</evidence>
<evidence type="ECO:0000313" key="3">
    <source>
        <dbReference type="Proteomes" id="UP000273982"/>
    </source>
</evidence>
<feature type="chain" id="PRO_5018143933" description="Cysteine rich repeat-containing protein" evidence="1">
    <location>
        <begin position="22"/>
        <end position="80"/>
    </location>
</feature>
<keyword evidence="1" id="KW-0732">Signal</keyword>
<dbReference type="Proteomes" id="UP000273982">
    <property type="component" value="Chromosome"/>
</dbReference>
<sequence>MRIILRLSAILALFALTPAFAQGTPEQREACEGDANRVCEAYIPDAVAIERCLRANAGSISAACKAELGLASAGGKKRKR</sequence>
<evidence type="ECO:0000256" key="1">
    <source>
        <dbReference type="SAM" id="SignalP"/>
    </source>
</evidence>
<name>A0A3G8M9F0_9HYPH</name>
<feature type="signal peptide" evidence="1">
    <location>
        <begin position="1"/>
        <end position="21"/>
    </location>
</feature>
<organism evidence="2 3">
    <name type="scientific">Methylocystis rosea</name>
    <dbReference type="NCBI Taxonomy" id="173366"/>
    <lineage>
        <taxon>Bacteria</taxon>
        <taxon>Pseudomonadati</taxon>
        <taxon>Pseudomonadota</taxon>
        <taxon>Alphaproteobacteria</taxon>
        <taxon>Hyphomicrobiales</taxon>
        <taxon>Methylocystaceae</taxon>
        <taxon>Methylocystis</taxon>
    </lineage>
</organism>
<dbReference type="KEGG" id="mros:EHO51_12245"/>
<reference evidence="2 3" key="1">
    <citation type="submission" date="2018-11" db="EMBL/GenBank/DDBJ databases">
        <title>Genome squencing of methanotrophic bacteria isolated from alkaline groundwater in Korea.</title>
        <authorList>
            <person name="Nguyen L.N."/>
        </authorList>
    </citation>
    <scope>NUCLEOTIDE SEQUENCE [LARGE SCALE GENOMIC DNA]</scope>
    <source>
        <strain evidence="2 3">GW6</strain>
    </source>
</reference>
<dbReference type="EMBL" id="CP034086">
    <property type="protein sequence ID" value="AZG77438.1"/>
    <property type="molecule type" value="Genomic_DNA"/>
</dbReference>
<dbReference type="RefSeq" id="WP_018405898.1">
    <property type="nucleotide sequence ID" value="NZ_CP034086.1"/>
</dbReference>
<protein>
    <recommendedName>
        <fullName evidence="4">Cysteine rich repeat-containing protein</fullName>
    </recommendedName>
</protein>
<dbReference type="AlphaFoldDB" id="A0A3G8M9F0"/>
<evidence type="ECO:0000313" key="2">
    <source>
        <dbReference type="EMBL" id="AZG77438.1"/>
    </source>
</evidence>